<dbReference type="Proteomes" id="UP000003824">
    <property type="component" value="Unassembled WGS sequence"/>
</dbReference>
<dbReference type="eggNOG" id="ENOG5032ENT">
    <property type="taxonomic scope" value="Bacteria"/>
</dbReference>
<dbReference type="Gene3D" id="6.20.20.10">
    <property type="match status" value="1"/>
</dbReference>
<name>D6A4F4_STRV1</name>
<sequence length="216" mass="23711">MPLNDQREEVRMLTLKIQQMTIDGAPYVCPECLSEAFTLDGGSFIDAMPVHGNCWQSHSWEDPLITVGDLKRIKEASTGRQRPEDADLFEITIGGAVLAGELYPEVTPEDVKAAVRVYWRRLVKPALRRQRRRAVRAVTQPVKQAARRGVAAAKAGALEAAWTAQTGGYEPDPDYTPEPINPCPACRGEGAHVIESRLHDTTTVRCSVCSGTGEID</sequence>
<reference evidence="2" key="1">
    <citation type="submission" date="2008-12" db="EMBL/GenBank/DDBJ databases">
        <title>Annotation of Streptomyces ghanaensis ATCC 14672.</title>
        <authorList>
            <consortium name="The Broad Institute Genome Sequencing Platform"/>
            <consortium name="Broad Institute Microbial Sequencing Center"/>
            <person name="Fischbach M."/>
            <person name="Ward D."/>
            <person name="Young S."/>
            <person name="Kodira C.D."/>
            <person name="Zeng Q."/>
            <person name="Koehrsen M."/>
            <person name="Godfrey P."/>
            <person name="Alvarado L."/>
            <person name="Berlin A.M."/>
            <person name="Borenstein D."/>
            <person name="Chen Z."/>
            <person name="Engels R."/>
            <person name="Freedman E."/>
            <person name="Gellesch M."/>
            <person name="Goldberg J."/>
            <person name="Griggs A."/>
            <person name="Gujja S."/>
            <person name="Heiman D.I."/>
            <person name="Hepburn T.A."/>
            <person name="Howarth C."/>
            <person name="Jen D."/>
            <person name="Larson L."/>
            <person name="Lewis B."/>
            <person name="Mehta T."/>
            <person name="Park D."/>
            <person name="Pearson M."/>
            <person name="Roberts A."/>
            <person name="Saif S."/>
            <person name="Shea T.D."/>
            <person name="Shenoy N."/>
            <person name="Sisk P."/>
            <person name="Stolte C."/>
            <person name="Sykes S.N."/>
            <person name="Walk T."/>
            <person name="White J."/>
            <person name="Yandava C."/>
            <person name="Straight P."/>
            <person name="Clardy J."/>
            <person name="Hung D."/>
            <person name="Kolter R."/>
            <person name="Mekalanos J."/>
            <person name="Walker S."/>
            <person name="Walsh C.T."/>
            <person name="Wieland B.L.C."/>
            <person name="Ilzarbe M."/>
            <person name="Galagan J."/>
            <person name="Nusbaum C."/>
            <person name="Birren B."/>
        </authorList>
    </citation>
    <scope>NUCLEOTIDE SEQUENCE [LARGE SCALE GENOMIC DNA]</scope>
    <source>
        <strain evidence="2">ATCC 14672 / DSM 40746 / JCM 4963 / KCTC 9882 / NRRL B-12104 / FH 1290</strain>
    </source>
</reference>
<dbReference type="InterPro" id="IPR036410">
    <property type="entry name" value="HSP_DnaJ_Cys-rich_dom_sf"/>
</dbReference>
<evidence type="ECO:0000313" key="1">
    <source>
        <dbReference type="EMBL" id="EFE65794.2"/>
    </source>
</evidence>
<dbReference type="SUPFAM" id="SSF57938">
    <property type="entry name" value="DnaJ/Hsp40 cysteine-rich domain"/>
    <property type="match status" value="1"/>
</dbReference>
<dbReference type="EMBL" id="DS999641">
    <property type="protein sequence ID" value="EFE65794.2"/>
    <property type="molecule type" value="Genomic_DNA"/>
</dbReference>
<accession>D6A4F4</accession>
<proteinExistence type="predicted"/>
<gene>
    <name evidence="1" type="ORF">SSFG_01048</name>
</gene>
<protein>
    <submittedName>
        <fullName evidence="1">Predicted protein</fullName>
    </submittedName>
</protein>
<evidence type="ECO:0000313" key="2">
    <source>
        <dbReference type="Proteomes" id="UP000003824"/>
    </source>
</evidence>
<dbReference type="AlphaFoldDB" id="D6A4F4"/>
<organism evidence="1 2">
    <name type="scientific">Streptomyces viridosporus (strain ATCC 14672 / DSM 40746 / JCM 4963 / KCTC 9882 / NRRL B-12104 / FH 1290)</name>
    <name type="common">Streptomyces ghanaensis</name>
    <dbReference type="NCBI Taxonomy" id="566461"/>
    <lineage>
        <taxon>Bacteria</taxon>
        <taxon>Bacillati</taxon>
        <taxon>Actinomycetota</taxon>
        <taxon>Actinomycetes</taxon>
        <taxon>Kitasatosporales</taxon>
        <taxon>Streptomycetaceae</taxon>
        <taxon>Streptomyces</taxon>
    </lineage>
</organism>